<keyword evidence="3" id="KW-1185">Reference proteome</keyword>
<accession>A0AA37IX72</accession>
<evidence type="ECO:0000313" key="3">
    <source>
        <dbReference type="Proteomes" id="UP001055185"/>
    </source>
</evidence>
<dbReference type="PANTHER" id="PTHR40055">
    <property type="entry name" value="TRANSCRIPTIONAL REGULATOR YGIV-RELATED"/>
    <property type="match status" value="1"/>
</dbReference>
<dbReference type="PANTHER" id="PTHR40055:SF1">
    <property type="entry name" value="TRANSCRIPTIONAL REGULATOR YGIV-RELATED"/>
    <property type="match status" value="1"/>
</dbReference>
<dbReference type="EMBL" id="BQKV01000021">
    <property type="protein sequence ID" value="GJN63893.1"/>
    <property type="molecule type" value="Genomic_DNA"/>
</dbReference>
<comment type="caution">
    <text evidence="2">The sequence shown here is derived from an EMBL/GenBank/DDBJ whole genome shotgun (WGS) entry which is preliminary data.</text>
</comment>
<dbReference type="InterPro" id="IPR050908">
    <property type="entry name" value="SmbC-like"/>
</dbReference>
<feature type="domain" description="AraC effector-binding" evidence="1">
    <location>
        <begin position="5"/>
        <end position="155"/>
    </location>
</feature>
<dbReference type="SMART" id="SM00871">
    <property type="entry name" value="AraC_E_bind"/>
    <property type="match status" value="1"/>
</dbReference>
<evidence type="ECO:0000313" key="2">
    <source>
        <dbReference type="EMBL" id="GJN63893.1"/>
    </source>
</evidence>
<proteinExistence type="predicted"/>
<evidence type="ECO:0000259" key="1">
    <source>
        <dbReference type="SMART" id="SM00871"/>
    </source>
</evidence>
<protein>
    <submittedName>
        <fullName evidence="2">DNA gyrase inhibitor</fullName>
    </submittedName>
</protein>
<gene>
    <name evidence="2" type="ORF">JCM17207_05180</name>
</gene>
<dbReference type="Gene3D" id="3.20.80.10">
    <property type="entry name" value="Regulatory factor, effector binding domain"/>
    <property type="match status" value="1"/>
</dbReference>
<dbReference type="InterPro" id="IPR010499">
    <property type="entry name" value="AraC_E-bd"/>
</dbReference>
<organism evidence="2 3">
    <name type="scientific">Faecalibacterium gallinarum</name>
    <dbReference type="NCBI Taxonomy" id="2903556"/>
    <lineage>
        <taxon>Bacteria</taxon>
        <taxon>Bacillati</taxon>
        <taxon>Bacillota</taxon>
        <taxon>Clostridia</taxon>
        <taxon>Eubacteriales</taxon>
        <taxon>Oscillospiraceae</taxon>
        <taxon>Faecalibacterium</taxon>
    </lineage>
</organism>
<dbReference type="SUPFAM" id="SSF55136">
    <property type="entry name" value="Probable bacterial effector-binding domain"/>
    <property type="match status" value="1"/>
</dbReference>
<dbReference type="InterPro" id="IPR029442">
    <property type="entry name" value="GyrI-like"/>
</dbReference>
<sequence>MPFYLSVQKETMKPSAFLFMRRVGAYGPENHQLMDRMKRWIRNHGLWNEQTVILGIPRDNPSLVKAEECRYDVCMIWEKEPAPHGDGVAPGQFSGGLYAVFLLEHTAEAVQAGWSEYRSALSALGYTPDEAKPAMERYQNQLVDRHLCELCVPILP</sequence>
<dbReference type="InterPro" id="IPR011256">
    <property type="entry name" value="Reg_factor_effector_dom_sf"/>
</dbReference>
<name>A0AA37IX72_9FIRM</name>
<reference evidence="2" key="1">
    <citation type="journal article" date="2022" name="Int. J. Syst. Evol. Microbiol.">
        <title>Genome-based, phenotypic and chemotaxonomic classification of Faecalibacterium strains: proposal of three novel species Faecalibacterium duncaniae sp. nov., Faecalibacterium hattorii sp. nov. and Faecalibacterium gallinarum sp. nov. .</title>
        <authorList>
            <person name="Sakamoto M."/>
            <person name="Sakurai N."/>
            <person name="Tanno H."/>
            <person name="Iino T."/>
            <person name="Ohkuma M."/>
            <person name="Endo A."/>
        </authorList>
    </citation>
    <scope>NUCLEOTIDE SEQUENCE</scope>
    <source>
        <strain evidence="2">JCM 17207</strain>
    </source>
</reference>
<dbReference type="RefSeq" id="WP_238316145.1">
    <property type="nucleotide sequence ID" value="NZ_BQKV01000021.1"/>
</dbReference>
<dbReference type="Pfam" id="PF06445">
    <property type="entry name" value="GyrI-like"/>
    <property type="match status" value="1"/>
</dbReference>
<dbReference type="Proteomes" id="UP001055185">
    <property type="component" value="Unassembled WGS sequence"/>
</dbReference>
<dbReference type="AlphaFoldDB" id="A0AA37IX72"/>